<keyword evidence="4" id="KW-1185">Reference proteome</keyword>
<evidence type="ECO:0000259" key="2">
    <source>
        <dbReference type="PROSITE" id="PS50405"/>
    </source>
</evidence>
<dbReference type="InterPro" id="IPR010987">
    <property type="entry name" value="Glutathione-S-Trfase_C-like"/>
</dbReference>
<dbReference type="CDD" id="cd03182">
    <property type="entry name" value="GST_C_GTT2_like"/>
    <property type="match status" value="1"/>
</dbReference>
<dbReference type="SUPFAM" id="SSF52833">
    <property type="entry name" value="Thioredoxin-like"/>
    <property type="match status" value="1"/>
</dbReference>
<dbReference type="InterPro" id="IPR004045">
    <property type="entry name" value="Glutathione_S-Trfase_N"/>
</dbReference>
<dbReference type="AlphaFoldDB" id="A0A231UWN8"/>
<dbReference type="Gene3D" id="1.20.1050.10">
    <property type="match status" value="1"/>
</dbReference>
<dbReference type="PANTHER" id="PTHR44051:SF8">
    <property type="entry name" value="GLUTATHIONE S-TRANSFERASE GSTA"/>
    <property type="match status" value="1"/>
</dbReference>
<protein>
    <submittedName>
        <fullName evidence="3">Glutathione S-transferase</fullName>
    </submittedName>
</protein>
<dbReference type="InterPro" id="IPR034346">
    <property type="entry name" value="Gtt2-like_C"/>
</dbReference>
<dbReference type="Gene3D" id="3.40.30.10">
    <property type="entry name" value="Glutaredoxin"/>
    <property type="match status" value="1"/>
</dbReference>
<name>A0A231UWN8_9HYPH</name>
<feature type="domain" description="GST C-terminal" evidence="2">
    <location>
        <begin position="86"/>
        <end position="203"/>
    </location>
</feature>
<organism evidence="3 4">
    <name type="scientific">Notoacmeibacter marinus</name>
    <dbReference type="NCBI Taxonomy" id="1876515"/>
    <lineage>
        <taxon>Bacteria</taxon>
        <taxon>Pseudomonadati</taxon>
        <taxon>Pseudomonadota</taxon>
        <taxon>Alphaproteobacteria</taxon>
        <taxon>Hyphomicrobiales</taxon>
        <taxon>Notoacmeibacteraceae</taxon>
        <taxon>Notoacmeibacter</taxon>
    </lineage>
</organism>
<dbReference type="RefSeq" id="WP_094077131.1">
    <property type="nucleotide sequence ID" value="NZ_NBYO01000002.1"/>
</dbReference>
<dbReference type="InterPro" id="IPR004046">
    <property type="entry name" value="GST_C"/>
</dbReference>
<dbReference type="InterPro" id="IPR036249">
    <property type="entry name" value="Thioredoxin-like_sf"/>
</dbReference>
<dbReference type="SFLD" id="SFLDS00019">
    <property type="entry name" value="Glutathione_Transferase_(cytos"/>
    <property type="match status" value="1"/>
</dbReference>
<dbReference type="Proteomes" id="UP000215405">
    <property type="component" value="Unassembled WGS sequence"/>
</dbReference>
<sequence>MKLFDGGMAPNPRRVRIYLSEKGIEVPLEPVDMGALEHTGERVAQRNALKRLPVLELDDGTILTETIAICRYFEEMNPEPPLFGTTALERAQVEMWQRQIELHFFYPVAQAFRHTHPAMKDWETPQIEEWGAANREKAMDYLRLLDEHLADREFLITDRFTVADITAMVTAGFMKPARIAMPEDVPNVVRYVERMQARPSYKA</sequence>
<dbReference type="EMBL" id="NBYO01000002">
    <property type="protein sequence ID" value="OXT00304.1"/>
    <property type="molecule type" value="Genomic_DNA"/>
</dbReference>
<dbReference type="PROSITE" id="PS50404">
    <property type="entry name" value="GST_NTER"/>
    <property type="match status" value="1"/>
</dbReference>
<dbReference type="SUPFAM" id="SSF47616">
    <property type="entry name" value="GST C-terminal domain-like"/>
    <property type="match status" value="1"/>
</dbReference>
<dbReference type="InterPro" id="IPR034345">
    <property type="entry name" value="Gtt2-like_N"/>
</dbReference>
<dbReference type="InterPro" id="IPR040079">
    <property type="entry name" value="Glutathione_S-Trfase"/>
</dbReference>
<proteinExistence type="predicted"/>
<accession>A0A231UWN8</accession>
<feature type="domain" description="GST N-terminal" evidence="1">
    <location>
        <begin position="1"/>
        <end position="81"/>
    </location>
</feature>
<dbReference type="InterPro" id="IPR036282">
    <property type="entry name" value="Glutathione-S-Trfase_C_sf"/>
</dbReference>
<comment type="caution">
    <text evidence="3">The sequence shown here is derived from an EMBL/GenBank/DDBJ whole genome shotgun (WGS) entry which is preliminary data.</text>
</comment>
<dbReference type="SFLD" id="SFLDG00358">
    <property type="entry name" value="Main_(cytGST)"/>
    <property type="match status" value="1"/>
</dbReference>
<dbReference type="PROSITE" id="PS50405">
    <property type="entry name" value="GST_CTER"/>
    <property type="match status" value="1"/>
</dbReference>
<keyword evidence="3" id="KW-0808">Transferase</keyword>
<gene>
    <name evidence="3" type="ORF">B7H23_09140</name>
</gene>
<evidence type="ECO:0000313" key="3">
    <source>
        <dbReference type="EMBL" id="OXT00304.1"/>
    </source>
</evidence>
<evidence type="ECO:0000259" key="1">
    <source>
        <dbReference type="PROSITE" id="PS50404"/>
    </source>
</evidence>
<evidence type="ECO:0000313" key="4">
    <source>
        <dbReference type="Proteomes" id="UP000215405"/>
    </source>
</evidence>
<dbReference type="Pfam" id="PF13409">
    <property type="entry name" value="GST_N_2"/>
    <property type="match status" value="1"/>
</dbReference>
<dbReference type="GO" id="GO:0016740">
    <property type="term" value="F:transferase activity"/>
    <property type="evidence" value="ECO:0007669"/>
    <property type="project" value="UniProtKB-KW"/>
</dbReference>
<dbReference type="Pfam" id="PF00043">
    <property type="entry name" value="GST_C"/>
    <property type="match status" value="1"/>
</dbReference>
<reference evidence="4" key="1">
    <citation type="journal article" date="2017" name="Int. J. Syst. Evol. Microbiol.">
        <title>Notoacmeibacter marinus gen. nov., sp. nov., isolated from the gut of a limpet and proposal of Notoacmeibacteraceae fam. nov. in the order Rhizobiales of the class Alphaproteobacteria.</title>
        <authorList>
            <person name="Huang Z."/>
            <person name="Guo F."/>
            <person name="Lai Q."/>
        </authorList>
    </citation>
    <scope>NUCLEOTIDE SEQUENCE [LARGE SCALE GENOMIC DNA]</scope>
    <source>
        <strain evidence="4">XMTR2A4</strain>
    </source>
</reference>
<dbReference type="CDD" id="cd03051">
    <property type="entry name" value="GST_N_GTT2_like"/>
    <property type="match status" value="1"/>
</dbReference>
<dbReference type="PANTHER" id="PTHR44051">
    <property type="entry name" value="GLUTATHIONE S-TRANSFERASE-RELATED"/>
    <property type="match status" value="1"/>
</dbReference>